<dbReference type="GO" id="GO:0008173">
    <property type="term" value="F:RNA methyltransferase activity"/>
    <property type="evidence" value="ECO:0007669"/>
    <property type="project" value="InterPro"/>
</dbReference>
<reference evidence="5" key="1">
    <citation type="journal article" date="2015" name="PLoS Genet.">
        <title>Genome Sequence and Transcriptome Analyses of Chrysochromulina tobin: Metabolic Tools for Enhanced Algal Fitness in the Prominent Order Prymnesiales (Haptophyceae).</title>
        <authorList>
            <person name="Hovde B.T."/>
            <person name="Deodato C.R."/>
            <person name="Hunsperger H.M."/>
            <person name="Ryken S.A."/>
            <person name="Yost W."/>
            <person name="Jha R.K."/>
            <person name="Patterson J."/>
            <person name="Monnat R.J. Jr."/>
            <person name="Barlow S.B."/>
            <person name="Starkenburg S.R."/>
            <person name="Cattolico R.A."/>
        </authorList>
    </citation>
    <scope>NUCLEOTIDE SEQUENCE</scope>
    <source>
        <strain evidence="5">CCMP291</strain>
    </source>
</reference>
<evidence type="ECO:0000259" key="3">
    <source>
        <dbReference type="Pfam" id="PF00588"/>
    </source>
</evidence>
<protein>
    <submittedName>
        <fullName evidence="4">tRNA rRNA methyltransferase</fullName>
    </submittedName>
</protein>
<comment type="caution">
    <text evidence="4">The sequence shown here is derived from an EMBL/GenBank/DDBJ whole genome shotgun (WGS) entry which is preliminary data.</text>
</comment>
<dbReference type="EMBL" id="JWZX01002024">
    <property type="protein sequence ID" value="KOO31395.1"/>
    <property type="molecule type" value="Genomic_DNA"/>
</dbReference>
<keyword evidence="5" id="KW-1185">Reference proteome</keyword>
<evidence type="ECO:0000313" key="4">
    <source>
        <dbReference type="EMBL" id="KOO31395.1"/>
    </source>
</evidence>
<dbReference type="InterPro" id="IPR001537">
    <property type="entry name" value="SpoU_MeTrfase"/>
</dbReference>
<evidence type="ECO:0000256" key="1">
    <source>
        <dbReference type="ARBA" id="ARBA00022603"/>
    </source>
</evidence>
<evidence type="ECO:0000313" key="5">
    <source>
        <dbReference type="Proteomes" id="UP000037460"/>
    </source>
</evidence>
<name>A0A0M0JXU3_9EUKA</name>
<sequence>MQQRHVEERRQEEVEQRQLVLRLRAAREREVAEEGRRIEQLRARNASLGAVDPNAANLMLSSYLKARGRENVGSIFRTADATRALKVITCGITATPPQRKLEKTSLGAHASVPCEHFESTLQAVHALRGAGIRVVALETVDGAIPMHTAPQLGDEEAGVALVLGNEVSGVDAAVLAVCDAVLVVPVFGVKNSLNVACCAAIALYEVLRRWGKYPSADAAPFEDAAE</sequence>
<dbReference type="GO" id="GO:0006396">
    <property type="term" value="P:RNA processing"/>
    <property type="evidence" value="ECO:0007669"/>
    <property type="project" value="InterPro"/>
</dbReference>
<dbReference type="Gene3D" id="3.40.1280.10">
    <property type="match status" value="1"/>
</dbReference>
<dbReference type="PANTHER" id="PTHR43191">
    <property type="entry name" value="RRNA METHYLTRANSFERASE 3"/>
    <property type="match status" value="1"/>
</dbReference>
<dbReference type="Proteomes" id="UP000037460">
    <property type="component" value="Unassembled WGS sequence"/>
</dbReference>
<dbReference type="InterPro" id="IPR029028">
    <property type="entry name" value="Alpha/beta_knot_MTases"/>
</dbReference>
<keyword evidence="2 4" id="KW-0808">Transferase</keyword>
<proteinExistence type="predicted"/>
<dbReference type="PANTHER" id="PTHR43191:SF7">
    <property type="entry name" value="OBP33PEP LIKE PROTEIN"/>
    <property type="match status" value="1"/>
</dbReference>
<dbReference type="GO" id="GO:0032259">
    <property type="term" value="P:methylation"/>
    <property type="evidence" value="ECO:0007669"/>
    <property type="project" value="UniProtKB-KW"/>
</dbReference>
<dbReference type="InterPro" id="IPR029026">
    <property type="entry name" value="tRNA_m1G_MTases_N"/>
</dbReference>
<dbReference type="OrthoDB" id="241340at2759"/>
<dbReference type="Pfam" id="PF00588">
    <property type="entry name" value="SpoU_methylase"/>
    <property type="match status" value="1"/>
</dbReference>
<keyword evidence="1 4" id="KW-0489">Methyltransferase</keyword>
<dbReference type="SUPFAM" id="SSF75217">
    <property type="entry name" value="alpha/beta knot"/>
    <property type="match status" value="1"/>
</dbReference>
<organism evidence="4 5">
    <name type="scientific">Chrysochromulina tobinii</name>
    <dbReference type="NCBI Taxonomy" id="1460289"/>
    <lineage>
        <taxon>Eukaryota</taxon>
        <taxon>Haptista</taxon>
        <taxon>Haptophyta</taxon>
        <taxon>Prymnesiophyceae</taxon>
        <taxon>Prymnesiales</taxon>
        <taxon>Chrysochromulinaceae</taxon>
        <taxon>Chrysochromulina</taxon>
    </lineage>
</organism>
<dbReference type="GO" id="GO:0003723">
    <property type="term" value="F:RNA binding"/>
    <property type="evidence" value="ECO:0007669"/>
    <property type="project" value="InterPro"/>
</dbReference>
<evidence type="ECO:0000256" key="2">
    <source>
        <dbReference type="ARBA" id="ARBA00022679"/>
    </source>
</evidence>
<dbReference type="AlphaFoldDB" id="A0A0M0JXU3"/>
<feature type="domain" description="tRNA/rRNA methyltransferase SpoU type" evidence="3">
    <location>
        <begin position="68"/>
        <end position="204"/>
    </location>
</feature>
<gene>
    <name evidence="4" type="ORF">Ctob_012696</name>
</gene>
<dbReference type="InterPro" id="IPR051259">
    <property type="entry name" value="rRNA_Methyltransferase"/>
</dbReference>
<accession>A0A0M0JXU3</accession>